<name>A0A938YI78_9ACTN</name>
<feature type="domain" description="MobA-like NTP transferase" evidence="1">
    <location>
        <begin position="7"/>
        <end position="166"/>
    </location>
</feature>
<protein>
    <submittedName>
        <fullName evidence="2">Nucleotidyltransferase family protein</fullName>
    </submittedName>
</protein>
<dbReference type="InterPro" id="IPR025877">
    <property type="entry name" value="MobA-like_NTP_Trfase"/>
</dbReference>
<evidence type="ECO:0000313" key="3">
    <source>
        <dbReference type="Proteomes" id="UP000663801"/>
    </source>
</evidence>
<dbReference type="EMBL" id="JAERWL010000005">
    <property type="protein sequence ID" value="MBM9475584.1"/>
    <property type="molecule type" value="Genomic_DNA"/>
</dbReference>
<evidence type="ECO:0000313" key="2">
    <source>
        <dbReference type="EMBL" id="MBM9475584.1"/>
    </source>
</evidence>
<accession>A0A938YI78</accession>
<gene>
    <name evidence="2" type="ORF">JL107_03905</name>
</gene>
<dbReference type="PANTHER" id="PTHR43777:SF1">
    <property type="entry name" value="MOLYBDENUM COFACTOR CYTIDYLYLTRANSFERASE"/>
    <property type="match status" value="1"/>
</dbReference>
<evidence type="ECO:0000259" key="1">
    <source>
        <dbReference type="Pfam" id="PF12804"/>
    </source>
</evidence>
<reference evidence="2" key="1">
    <citation type="submission" date="2021-01" db="EMBL/GenBank/DDBJ databases">
        <title>KCTC 19127 draft genome.</title>
        <authorList>
            <person name="An D."/>
        </authorList>
    </citation>
    <scope>NUCLEOTIDE SEQUENCE</scope>
    <source>
        <strain evidence="2">KCTC 19127</strain>
    </source>
</reference>
<keyword evidence="3" id="KW-1185">Reference proteome</keyword>
<dbReference type="InterPro" id="IPR029044">
    <property type="entry name" value="Nucleotide-diphossugar_trans"/>
</dbReference>
<dbReference type="Proteomes" id="UP000663801">
    <property type="component" value="Unassembled WGS sequence"/>
</dbReference>
<dbReference type="AlphaFoldDB" id="A0A938YI78"/>
<comment type="caution">
    <text evidence="2">The sequence shown here is derived from an EMBL/GenBank/DDBJ whole genome shotgun (WGS) entry which is preliminary data.</text>
</comment>
<organism evidence="2 3">
    <name type="scientific">Nakamurella flavida</name>
    <dbReference type="NCBI Taxonomy" id="363630"/>
    <lineage>
        <taxon>Bacteria</taxon>
        <taxon>Bacillati</taxon>
        <taxon>Actinomycetota</taxon>
        <taxon>Actinomycetes</taxon>
        <taxon>Nakamurellales</taxon>
        <taxon>Nakamurellaceae</taxon>
        <taxon>Nakamurella</taxon>
    </lineage>
</organism>
<dbReference type="Gene3D" id="3.90.550.10">
    <property type="entry name" value="Spore Coat Polysaccharide Biosynthesis Protein SpsA, Chain A"/>
    <property type="match status" value="1"/>
</dbReference>
<dbReference type="PANTHER" id="PTHR43777">
    <property type="entry name" value="MOLYBDENUM COFACTOR CYTIDYLYLTRANSFERASE"/>
    <property type="match status" value="1"/>
</dbReference>
<dbReference type="RefSeq" id="WP_205255697.1">
    <property type="nucleotide sequence ID" value="NZ_BAAAPV010000002.1"/>
</dbReference>
<proteinExistence type="predicted"/>
<sequence length="186" mass="18533">MSAPVAGLLLAAGSGRRFGGPKALARDGADGEPWVLRALRSLAGCDEVLVVLGAAAVQVRAVLPAGVRSVVNPDHASGMGGSLRVGLAALGSEVQAALVQLVDLPDVTAAVVDRVLAQGGAGPAVLVRAAYRGTPGHPVLLGRDHWAGVVELATGDRGAGPYLARHPARLVECGDLAGGADVDRPG</sequence>
<dbReference type="SUPFAM" id="SSF53448">
    <property type="entry name" value="Nucleotide-diphospho-sugar transferases"/>
    <property type="match status" value="1"/>
</dbReference>
<dbReference type="CDD" id="cd04182">
    <property type="entry name" value="GT_2_like_f"/>
    <property type="match status" value="1"/>
</dbReference>
<dbReference type="GO" id="GO:0016779">
    <property type="term" value="F:nucleotidyltransferase activity"/>
    <property type="evidence" value="ECO:0007669"/>
    <property type="project" value="UniProtKB-ARBA"/>
</dbReference>
<dbReference type="Pfam" id="PF12804">
    <property type="entry name" value="NTP_transf_3"/>
    <property type="match status" value="1"/>
</dbReference>